<organism evidence="1 2">
    <name type="scientific">Fimbriiglobus ruber</name>
    <dbReference type="NCBI Taxonomy" id="1908690"/>
    <lineage>
        <taxon>Bacteria</taxon>
        <taxon>Pseudomonadati</taxon>
        <taxon>Planctomycetota</taxon>
        <taxon>Planctomycetia</taxon>
        <taxon>Gemmatales</taxon>
        <taxon>Gemmataceae</taxon>
        <taxon>Fimbriiglobus</taxon>
    </lineage>
</organism>
<keyword evidence="2" id="KW-1185">Reference proteome</keyword>
<keyword evidence="1" id="KW-0547">Nucleotide-binding</keyword>
<dbReference type="GO" id="GO:0004386">
    <property type="term" value="F:helicase activity"/>
    <property type="evidence" value="ECO:0007669"/>
    <property type="project" value="UniProtKB-KW"/>
</dbReference>
<gene>
    <name evidence="1" type="ORF">FRUB_09791</name>
</gene>
<keyword evidence="1" id="KW-0347">Helicase</keyword>
<keyword evidence="1" id="KW-0378">Hydrolase</keyword>
<dbReference type="AlphaFoldDB" id="A0A225DCU0"/>
<evidence type="ECO:0000313" key="1">
    <source>
        <dbReference type="EMBL" id="OWK34949.1"/>
    </source>
</evidence>
<dbReference type="Proteomes" id="UP000214646">
    <property type="component" value="Unassembled WGS sequence"/>
</dbReference>
<proteinExistence type="predicted"/>
<keyword evidence="1" id="KW-0067">ATP-binding</keyword>
<protein>
    <submittedName>
        <fullName evidence="1">DNA primase/helicase, phage-associated</fullName>
    </submittedName>
</protein>
<dbReference type="OrthoDB" id="263048at2"/>
<accession>A0A225DCU0</accession>
<sequence>MSKTPKQPKVKTVKDLYYGDQNNKPAVPKVILASIPDGLKAIPQWIGWRFYWDQKGQRWAKVPRNPRLTMEKNAKSDDPETWWPFESTLASFRSAYRNSGETFNLADGIGFVLTKNSGVFGIDIDMCRDPVTGALSTLAKEIVREFGAYAEYSPSPFGIHIYARGVRPDGYRCKEKFSDGQDLEIYDDGRFFTVTGLKIPPEALA</sequence>
<reference evidence="2" key="1">
    <citation type="submission" date="2017-06" db="EMBL/GenBank/DDBJ databases">
        <title>Genome analysis of Fimbriiglobus ruber SP5, the first member of the order Planctomycetales with confirmed chitinolytic capability.</title>
        <authorList>
            <person name="Ravin N.V."/>
            <person name="Rakitin A.L."/>
            <person name="Ivanova A.A."/>
            <person name="Beletsky A.V."/>
            <person name="Kulichevskaya I.S."/>
            <person name="Mardanov A.V."/>
            <person name="Dedysh S.N."/>
        </authorList>
    </citation>
    <scope>NUCLEOTIDE SEQUENCE [LARGE SCALE GENOMIC DNA]</scope>
    <source>
        <strain evidence="2">SP5</strain>
    </source>
</reference>
<comment type="caution">
    <text evidence="1">The sequence shown here is derived from an EMBL/GenBank/DDBJ whole genome shotgun (WGS) entry which is preliminary data.</text>
</comment>
<evidence type="ECO:0000313" key="2">
    <source>
        <dbReference type="Proteomes" id="UP000214646"/>
    </source>
</evidence>
<name>A0A225DCU0_9BACT</name>
<dbReference type="RefSeq" id="WP_088260170.1">
    <property type="nucleotide sequence ID" value="NZ_NIDE01000019.1"/>
</dbReference>
<dbReference type="EMBL" id="NIDE01000019">
    <property type="protein sequence ID" value="OWK34949.1"/>
    <property type="molecule type" value="Genomic_DNA"/>
</dbReference>